<dbReference type="PROSITE" id="PS50876">
    <property type="entry name" value="ZF_INTEGRASE"/>
    <property type="match status" value="1"/>
</dbReference>
<dbReference type="GO" id="GO:0008270">
    <property type="term" value="F:zinc ion binding"/>
    <property type="evidence" value="ECO:0007669"/>
    <property type="project" value="UniProtKB-KW"/>
</dbReference>
<keyword evidence="10" id="KW-0238">DNA-binding</keyword>
<evidence type="ECO:0000256" key="6">
    <source>
        <dbReference type="ARBA" id="ARBA00022759"/>
    </source>
</evidence>
<organism evidence="16 17">
    <name type="scientific">Illadopsis cleaveri</name>
    <name type="common">blackcap illadopsis</name>
    <dbReference type="NCBI Taxonomy" id="201329"/>
    <lineage>
        <taxon>Eukaryota</taxon>
        <taxon>Metazoa</taxon>
        <taxon>Chordata</taxon>
        <taxon>Craniata</taxon>
        <taxon>Vertebrata</taxon>
        <taxon>Euteleostomi</taxon>
        <taxon>Archelosauria</taxon>
        <taxon>Archosauria</taxon>
        <taxon>Dinosauria</taxon>
        <taxon>Saurischia</taxon>
        <taxon>Theropoda</taxon>
        <taxon>Coelurosauria</taxon>
        <taxon>Aves</taxon>
        <taxon>Neognathae</taxon>
        <taxon>Neoaves</taxon>
        <taxon>Telluraves</taxon>
        <taxon>Australaves</taxon>
        <taxon>Passeriformes</taxon>
        <taxon>Sylvioidea</taxon>
        <taxon>Timaliidae</taxon>
        <taxon>Illadopsis</taxon>
    </lineage>
</organism>
<dbReference type="Gene3D" id="1.10.10.200">
    <property type="match status" value="1"/>
</dbReference>
<dbReference type="PROSITE" id="PS50879">
    <property type="entry name" value="RNASE_H_1"/>
    <property type="match status" value="1"/>
</dbReference>
<evidence type="ECO:0000256" key="2">
    <source>
        <dbReference type="ARBA" id="ARBA00022679"/>
    </source>
</evidence>
<keyword evidence="17" id="KW-1185">Reference proteome</keyword>
<dbReference type="Pfam" id="PF06817">
    <property type="entry name" value="RVT_thumb"/>
    <property type="match status" value="1"/>
</dbReference>
<keyword evidence="3" id="KW-0548">Nucleotidyltransferase</keyword>
<dbReference type="Pfam" id="PF00665">
    <property type="entry name" value="rve"/>
    <property type="match status" value="1"/>
</dbReference>
<gene>
    <name evidence="16" type="primary">Ervk19_1</name>
    <name evidence="16" type="ORF">ILLCLE_R05195</name>
</gene>
<keyword evidence="9" id="KW-0695">RNA-directed DNA polymerase</keyword>
<evidence type="ECO:0000313" key="17">
    <source>
        <dbReference type="Proteomes" id="UP000534634"/>
    </source>
</evidence>
<dbReference type="InterPro" id="IPR012337">
    <property type="entry name" value="RNaseH-like_sf"/>
</dbReference>
<evidence type="ECO:0000256" key="9">
    <source>
        <dbReference type="ARBA" id="ARBA00022918"/>
    </source>
</evidence>
<dbReference type="GO" id="GO:0004523">
    <property type="term" value="F:RNA-DNA hybrid ribonuclease activity"/>
    <property type="evidence" value="ECO:0007669"/>
    <property type="project" value="InterPro"/>
</dbReference>
<feature type="domain" description="RNase H type-1" evidence="14">
    <location>
        <begin position="207"/>
        <end position="338"/>
    </location>
</feature>
<feature type="non-terminal residue" evidence="16">
    <location>
        <position position="1"/>
    </location>
</feature>
<dbReference type="GO" id="GO:0003677">
    <property type="term" value="F:DNA binding"/>
    <property type="evidence" value="ECO:0007669"/>
    <property type="project" value="UniProtKB-KW"/>
</dbReference>
<accession>A0A7L1CMQ2</accession>
<evidence type="ECO:0000256" key="4">
    <source>
        <dbReference type="ARBA" id="ARBA00022722"/>
    </source>
</evidence>
<proteinExistence type="predicted"/>
<dbReference type="GO" id="GO:0035613">
    <property type="term" value="F:RNA stem-loop binding"/>
    <property type="evidence" value="ECO:0007669"/>
    <property type="project" value="TreeGrafter"/>
</dbReference>
<comment type="caution">
    <text evidence="16">The sequence shown here is derived from an EMBL/GenBank/DDBJ whole genome shotgun (WGS) entry which is preliminary data.</text>
</comment>
<dbReference type="SUPFAM" id="SSF46919">
    <property type="entry name" value="N-terminal Zn binding domain of HIV integrase"/>
    <property type="match status" value="1"/>
</dbReference>
<dbReference type="Gene3D" id="3.30.420.10">
    <property type="entry name" value="Ribonuclease H-like superfamily/Ribonuclease H"/>
    <property type="match status" value="2"/>
</dbReference>
<dbReference type="PANTHER" id="PTHR41694">
    <property type="entry name" value="ENDOGENOUS RETROVIRUS GROUP K MEMBER POL PROTEIN"/>
    <property type="match status" value="1"/>
</dbReference>
<evidence type="ECO:0000256" key="7">
    <source>
        <dbReference type="ARBA" id="ARBA00022801"/>
    </source>
</evidence>
<dbReference type="InterPro" id="IPR017856">
    <property type="entry name" value="Integrase-like_N"/>
</dbReference>
<dbReference type="InterPro" id="IPR003308">
    <property type="entry name" value="Integrase_Zn-bd_dom_N"/>
</dbReference>
<dbReference type="InterPro" id="IPR036397">
    <property type="entry name" value="RNaseH_sf"/>
</dbReference>
<evidence type="ECO:0000259" key="13">
    <source>
        <dbReference type="PROSITE" id="PS50876"/>
    </source>
</evidence>
<evidence type="ECO:0000256" key="11">
    <source>
        <dbReference type="ARBA" id="ARBA00023268"/>
    </source>
</evidence>
<evidence type="ECO:0000256" key="5">
    <source>
        <dbReference type="ARBA" id="ARBA00022723"/>
    </source>
</evidence>
<keyword evidence="6" id="KW-0255">Endonuclease</keyword>
<keyword evidence="5" id="KW-0479">Metal-binding</keyword>
<name>A0A7L1CMQ2_9PASS</name>
<protein>
    <recommendedName>
        <fullName evidence="1">RNA-directed DNA polymerase</fullName>
        <ecNumber evidence="1">2.7.7.49</ecNumber>
    </recommendedName>
</protein>
<keyword evidence="12" id="KW-0863">Zinc-finger</keyword>
<keyword evidence="7" id="KW-0378">Hydrolase</keyword>
<feature type="domain" description="Integrase-type" evidence="13">
    <location>
        <begin position="343"/>
        <end position="384"/>
    </location>
</feature>
<dbReference type="Pfam" id="PF02022">
    <property type="entry name" value="Integrase_Zn"/>
    <property type="match status" value="1"/>
</dbReference>
<evidence type="ECO:0000256" key="1">
    <source>
        <dbReference type="ARBA" id="ARBA00012493"/>
    </source>
</evidence>
<reference evidence="16 17" key="1">
    <citation type="submission" date="2019-09" db="EMBL/GenBank/DDBJ databases">
        <title>Bird 10,000 Genomes (B10K) Project - Family phase.</title>
        <authorList>
            <person name="Zhang G."/>
        </authorList>
    </citation>
    <scope>NUCLEOTIDE SEQUENCE [LARGE SCALE GENOMIC DNA]</scope>
    <source>
        <strain evidence="16">B10K-DU-002-01</strain>
        <tissue evidence="16">Muscle</tissue>
    </source>
</reference>
<feature type="non-terminal residue" evidence="16">
    <location>
        <position position="515"/>
    </location>
</feature>
<keyword evidence="11" id="KW-0511">Multifunctional enzyme</keyword>
<dbReference type="InterPro" id="IPR010661">
    <property type="entry name" value="RVT_thumb"/>
</dbReference>
<dbReference type="Pfam" id="PF00075">
    <property type="entry name" value="RNase_H"/>
    <property type="match status" value="1"/>
</dbReference>
<evidence type="ECO:0000256" key="3">
    <source>
        <dbReference type="ARBA" id="ARBA00022695"/>
    </source>
</evidence>
<keyword evidence="4" id="KW-0540">Nuclease</keyword>
<dbReference type="PANTHER" id="PTHR41694:SF4">
    <property type="entry name" value="ENDOGENOUS RETROVIRUS GROUP K MEMBER 10 POL PROTEIN-RELATED"/>
    <property type="match status" value="1"/>
</dbReference>
<sequence length="515" mass="57722">VRPWLGLSTEDLASLFNLLRGGEEGLSSPRLLTPEAERALEKISTLMSTRQAHRCDPDLPFHFIIIKRLPPLQGMIFQWDTTLEKTPKKDRGRRDPLSIIEWVFLSHHRSKRMTKPQELMADLIRKARLRIRELAGCDYECIHMPIRLSSGQITKDMVEHLLQNNEALQFALDSYSGKISIHRPAHQIFNSDPQFQLDTKSVQSKKPLDALTIFTDASGKSHKDPQTRQWKSDVAEVEGSPQVAELAAVVRAFERFSEPFNLVTDSAYVAGVVSRAENSILQEVPNHALFELLAKLVKLISHHKQPFYVMHVRSHTDLPGVIAEGNRRADALAAPVEVTPLPNIFAQAWISHQLHHQNAPGLVRGFHLTRDQAKDIVAVCPQCQQNALPPMPAGVNPRGLTSNEVWQTDVTHSAPFGRQKYIHVSVDTFSGAVFASAHTGEKAGDAIKHLIQAFSFLGIPRSIKTDNGPTYKSREFCSFLQQWGVGHKTGIPHSPTGQAVVERTHQNIKRILNQQ</sequence>
<evidence type="ECO:0000256" key="12">
    <source>
        <dbReference type="PROSITE-ProRule" id="PRU00450"/>
    </source>
</evidence>
<dbReference type="Proteomes" id="UP000534634">
    <property type="component" value="Unassembled WGS sequence"/>
</dbReference>
<dbReference type="PROSITE" id="PS50994">
    <property type="entry name" value="INTEGRASE"/>
    <property type="match status" value="1"/>
</dbReference>
<evidence type="ECO:0000259" key="14">
    <source>
        <dbReference type="PROSITE" id="PS50879"/>
    </source>
</evidence>
<dbReference type="InterPro" id="IPR043128">
    <property type="entry name" value="Rev_trsase/Diguanyl_cyclase"/>
</dbReference>
<dbReference type="GO" id="GO:0015074">
    <property type="term" value="P:DNA integration"/>
    <property type="evidence" value="ECO:0007669"/>
    <property type="project" value="InterPro"/>
</dbReference>
<dbReference type="EMBL" id="VXBB01020073">
    <property type="protein sequence ID" value="NXM62443.1"/>
    <property type="molecule type" value="Genomic_DNA"/>
</dbReference>
<evidence type="ECO:0000256" key="8">
    <source>
        <dbReference type="ARBA" id="ARBA00022833"/>
    </source>
</evidence>
<dbReference type="EC" id="2.7.7.49" evidence="1"/>
<dbReference type="SUPFAM" id="SSF53098">
    <property type="entry name" value="Ribonuclease H-like"/>
    <property type="match status" value="2"/>
</dbReference>
<dbReference type="Gene3D" id="3.30.70.270">
    <property type="match status" value="1"/>
</dbReference>
<evidence type="ECO:0000256" key="10">
    <source>
        <dbReference type="ARBA" id="ARBA00023125"/>
    </source>
</evidence>
<feature type="domain" description="Integrase catalytic" evidence="15">
    <location>
        <begin position="393"/>
        <end position="515"/>
    </location>
</feature>
<dbReference type="InterPro" id="IPR002156">
    <property type="entry name" value="RNaseH_domain"/>
</dbReference>
<evidence type="ECO:0000313" key="16">
    <source>
        <dbReference type="EMBL" id="NXM62443.1"/>
    </source>
</evidence>
<dbReference type="GO" id="GO:0003964">
    <property type="term" value="F:RNA-directed DNA polymerase activity"/>
    <property type="evidence" value="ECO:0007669"/>
    <property type="project" value="UniProtKB-KW"/>
</dbReference>
<dbReference type="InterPro" id="IPR001584">
    <property type="entry name" value="Integrase_cat-core"/>
</dbReference>
<dbReference type="AlphaFoldDB" id="A0A7L1CMQ2"/>
<keyword evidence="8" id="KW-0862">Zinc</keyword>
<keyword evidence="2" id="KW-0808">Transferase</keyword>
<evidence type="ECO:0000259" key="15">
    <source>
        <dbReference type="PROSITE" id="PS50994"/>
    </source>
</evidence>